<proteinExistence type="predicted"/>
<dbReference type="GO" id="GO:0003677">
    <property type="term" value="F:DNA binding"/>
    <property type="evidence" value="ECO:0007669"/>
    <property type="project" value="UniProtKB-UniRule"/>
</dbReference>
<dbReference type="InterPro" id="IPR039532">
    <property type="entry name" value="TetR_C_Firmicutes"/>
</dbReference>
<organism evidence="4 6">
    <name type="scientific">Limosilactobacillus mucosae</name>
    <name type="common">Lactobacillus mucosae</name>
    <dbReference type="NCBI Taxonomy" id="97478"/>
    <lineage>
        <taxon>Bacteria</taxon>
        <taxon>Bacillati</taxon>
        <taxon>Bacillota</taxon>
        <taxon>Bacilli</taxon>
        <taxon>Lactobacillales</taxon>
        <taxon>Lactobacillaceae</taxon>
        <taxon>Limosilactobacillus</taxon>
    </lineage>
</organism>
<feature type="DNA-binding region" description="H-T-H motif" evidence="2">
    <location>
        <begin position="27"/>
        <end position="46"/>
    </location>
</feature>
<dbReference type="Pfam" id="PF14278">
    <property type="entry name" value="TetR_C_8"/>
    <property type="match status" value="1"/>
</dbReference>
<dbReference type="Proteomes" id="UP000593929">
    <property type="component" value="Chromosome"/>
</dbReference>
<dbReference type="Proteomes" id="UP000030001">
    <property type="component" value="Unassembled WGS sequence"/>
</dbReference>
<reference evidence="4 6" key="1">
    <citation type="submission" date="2014-09" db="EMBL/GenBank/DDBJ databases">
        <title>Lactobacillus mucosae CRL573 Genome Sequencing.</title>
        <authorList>
            <person name="Bleckwedel J."/>
            <person name="Teran L.C."/>
            <person name="Bonacina J."/>
            <person name="Saavedra L."/>
            <person name="Mozzi F.B."/>
            <person name="Raya R.R."/>
        </authorList>
    </citation>
    <scope>NUCLEOTIDE SEQUENCE [LARGE SCALE GENOMIC DNA]</scope>
    <source>
        <strain evidence="4 6">CRL573</strain>
    </source>
</reference>
<dbReference type="PROSITE" id="PS50977">
    <property type="entry name" value="HTH_TETR_2"/>
    <property type="match status" value="1"/>
</dbReference>
<feature type="domain" description="HTH tetR-type" evidence="3">
    <location>
        <begin position="4"/>
        <end position="64"/>
    </location>
</feature>
<dbReference type="Gene3D" id="1.10.357.10">
    <property type="entry name" value="Tetracycline Repressor, domain 2"/>
    <property type="match status" value="1"/>
</dbReference>
<evidence type="ECO:0000256" key="2">
    <source>
        <dbReference type="PROSITE-ProRule" id="PRU00335"/>
    </source>
</evidence>
<name>A0A099Y8I0_LIMMU</name>
<dbReference type="SUPFAM" id="SSF46689">
    <property type="entry name" value="Homeodomain-like"/>
    <property type="match status" value="1"/>
</dbReference>
<dbReference type="AlphaFoldDB" id="A0A099Y8I0"/>
<evidence type="ECO:0000259" key="3">
    <source>
        <dbReference type="PROSITE" id="PS50977"/>
    </source>
</evidence>
<protein>
    <submittedName>
        <fullName evidence="4">TetR family transcriptional regulator</fullName>
    </submittedName>
    <submittedName>
        <fullName evidence="5">TetR/AcrR family transcriptional regulator</fullName>
    </submittedName>
</protein>
<evidence type="ECO:0000313" key="5">
    <source>
        <dbReference type="EMBL" id="QOL70099.1"/>
    </source>
</evidence>
<keyword evidence="1 2" id="KW-0238">DNA-binding</keyword>
<dbReference type="EMBL" id="JROC01000035">
    <property type="protein sequence ID" value="KGL66554.1"/>
    <property type="molecule type" value="Genomic_DNA"/>
</dbReference>
<dbReference type="PANTHER" id="PTHR43479:SF7">
    <property type="entry name" value="TETR-FAMILY TRANSCRIPTIONAL REGULATOR"/>
    <property type="match status" value="1"/>
</dbReference>
<evidence type="ECO:0000313" key="4">
    <source>
        <dbReference type="EMBL" id="KGL66554.1"/>
    </source>
</evidence>
<gene>
    <name evidence="5" type="ORF">LM011_02810</name>
    <name evidence="4" type="ORF">LX03_07955</name>
</gene>
<dbReference type="InterPro" id="IPR001647">
    <property type="entry name" value="HTH_TetR"/>
</dbReference>
<dbReference type="EMBL" id="CP062966">
    <property type="protein sequence ID" value="QOL70099.1"/>
    <property type="molecule type" value="Genomic_DNA"/>
</dbReference>
<sequence length="188" mass="22214">MKMNRTVRDFQNALESLLKTHQFGHLTIDQICNEALLHRSSFYRYFHDKYDLLEQTISTRLNILIDQSDRNEDEFVEILIKYVSDNRDIFRNLADSSSQSSLYGEIMKIVSEILLRQRHVTENQDTIVTALRNSKNPEMLAYILSGSILGAFYWWRQNNYEVPQQDVIDFVKQSMHNLSDQMERDGLN</sequence>
<evidence type="ECO:0000313" key="7">
    <source>
        <dbReference type="Proteomes" id="UP000593929"/>
    </source>
</evidence>
<evidence type="ECO:0000256" key="1">
    <source>
        <dbReference type="ARBA" id="ARBA00023125"/>
    </source>
</evidence>
<dbReference type="InterPro" id="IPR009057">
    <property type="entry name" value="Homeodomain-like_sf"/>
</dbReference>
<dbReference type="InterPro" id="IPR050624">
    <property type="entry name" value="HTH-type_Tx_Regulator"/>
</dbReference>
<dbReference type="RefSeq" id="WP_034540666.1">
    <property type="nucleotide sequence ID" value="NZ_JAQFAX010000016.1"/>
</dbReference>
<reference evidence="5 7" key="2">
    <citation type="submission" date="2020-10" db="EMBL/GenBank/DDBJ databases">
        <title>Genome sequencing of Lactobacillus mucosae KCTC 21011.</title>
        <authorList>
            <person name="Kim J."/>
        </authorList>
    </citation>
    <scope>NUCLEOTIDE SEQUENCE [LARGE SCALE GENOMIC DNA]</scope>
    <source>
        <strain evidence="5 7">LM011</strain>
    </source>
</reference>
<accession>A0A099Y8I0</accession>
<evidence type="ECO:0000313" key="6">
    <source>
        <dbReference type="Proteomes" id="UP000030001"/>
    </source>
</evidence>
<dbReference type="PANTHER" id="PTHR43479">
    <property type="entry name" value="ACREF/ENVCD OPERON REPRESSOR-RELATED"/>
    <property type="match status" value="1"/>
</dbReference>